<feature type="transmembrane region" description="Helical" evidence="2">
    <location>
        <begin position="232"/>
        <end position="251"/>
    </location>
</feature>
<comment type="caution">
    <text evidence="3">The sequence shown here is derived from an EMBL/GenBank/DDBJ whole genome shotgun (WGS) entry which is preliminary data.</text>
</comment>
<organism evidence="3 4">
    <name type="scientific">Sphaerisporangium dianthi</name>
    <dbReference type="NCBI Taxonomy" id="1436120"/>
    <lineage>
        <taxon>Bacteria</taxon>
        <taxon>Bacillati</taxon>
        <taxon>Actinomycetota</taxon>
        <taxon>Actinomycetes</taxon>
        <taxon>Streptosporangiales</taxon>
        <taxon>Streptosporangiaceae</taxon>
        <taxon>Sphaerisporangium</taxon>
    </lineage>
</organism>
<feature type="region of interest" description="Disordered" evidence="1">
    <location>
        <begin position="140"/>
        <end position="165"/>
    </location>
</feature>
<feature type="region of interest" description="Disordered" evidence="1">
    <location>
        <begin position="1"/>
        <end position="119"/>
    </location>
</feature>
<evidence type="ECO:0000256" key="2">
    <source>
        <dbReference type="SAM" id="Phobius"/>
    </source>
</evidence>
<feature type="region of interest" description="Disordered" evidence="1">
    <location>
        <begin position="253"/>
        <end position="279"/>
    </location>
</feature>
<protein>
    <submittedName>
        <fullName evidence="3">DUF3618 domain-containing protein</fullName>
    </submittedName>
</protein>
<keyword evidence="4" id="KW-1185">Reference proteome</keyword>
<evidence type="ECO:0000256" key="1">
    <source>
        <dbReference type="SAM" id="MobiDB-lite"/>
    </source>
</evidence>
<keyword evidence="2" id="KW-1133">Transmembrane helix</keyword>
<gene>
    <name evidence="3" type="ORF">ACFO60_21800</name>
</gene>
<feature type="compositionally biased region" description="Basic and acidic residues" evidence="1">
    <location>
        <begin position="67"/>
        <end position="83"/>
    </location>
</feature>
<dbReference type="Proteomes" id="UP001596004">
    <property type="component" value="Unassembled WGS sequence"/>
</dbReference>
<name>A0ABV9CJM3_9ACTN</name>
<evidence type="ECO:0000313" key="3">
    <source>
        <dbReference type="EMBL" id="MFC4533411.1"/>
    </source>
</evidence>
<dbReference type="InterPro" id="IPR022062">
    <property type="entry name" value="DUF3618"/>
</dbReference>
<evidence type="ECO:0000313" key="4">
    <source>
        <dbReference type="Proteomes" id="UP001596004"/>
    </source>
</evidence>
<proteinExistence type="predicted"/>
<sequence length="279" mass="29320">MTEDPIGAAQRPTAGEVGLHRQEPGTATPESAGPSLNVPEVHAPPKPYVKPVVSHGRGDPLAGLSEPPERAAAEQGRTPEEPGRTPGGLHQAATGPGHDSPNGDRGGTRVSEADRLRDDIVHTREELGRTVEALAHKVDVKSRAQQKMADTKAVARRKVAGTKAAAKEKAAEMADRLRGVTSHTRAGAPPASTDSEMDTGLGLGPVTAREPVPERLRSMAEEMSAQARRHPGAIIAAGAATVAGAGLLALVQRRTRPSTSHEAWHAARRARDRMMSRHG</sequence>
<keyword evidence="2" id="KW-0472">Membrane</keyword>
<dbReference type="RefSeq" id="WP_380842859.1">
    <property type="nucleotide sequence ID" value="NZ_JBHSFP010000015.1"/>
</dbReference>
<keyword evidence="2" id="KW-0812">Transmembrane</keyword>
<accession>A0ABV9CJM3</accession>
<feature type="region of interest" description="Disordered" evidence="1">
    <location>
        <begin position="182"/>
        <end position="208"/>
    </location>
</feature>
<dbReference type="EMBL" id="JBHSFP010000015">
    <property type="protein sequence ID" value="MFC4533411.1"/>
    <property type="molecule type" value="Genomic_DNA"/>
</dbReference>
<dbReference type="Pfam" id="PF12277">
    <property type="entry name" value="DUF3618"/>
    <property type="match status" value="1"/>
</dbReference>
<reference evidence="4" key="1">
    <citation type="journal article" date="2019" name="Int. J. Syst. Evol. Microbiol.">
        <title>The Global Catalogue of Microorganisms (GCM) 10K type strain sequencing project: providing services to taxonomists for standard genome sequencing and annotation.</title>
        <authorList>
            <consortium name="The Broad Institute Genomics Platform"/>
            <consortium name="The Broad Institute Genome Sequencing Center for Infectious Disease"/>
            <person name="Wu L."/>
            <person name="Ma J."/>
        </authorList>
    </citation>
    <scope>NUCLEOTIDE SEQUENCE [LARGE SCALE GENOMIC DNA]</scope>
    <source>
        <strain evidence="4">CGMCC 4.7132</strain>
    </source>
</reference>